<evidence type="ECO:0000259" key="8">
    <source>
        <dbReference type="SMART" id="SM00663"/>
    </source>
</evidence>
<proteinExistence type="inferred from homology"/>
<dbReference type="InterPro" id="IPR044893">
    <property type="entry name" value="RNA_pol_Rpb1_clamp_domain"/>
</dbReference>
<dbReference type="GO" id="GO:0000428">
    <property type="term" value="C:DNA-directed RNA polymerase complex"/>
    <property type="evidence" value="ECO:0007669"/>
    <property type="project" value="UniProtKB-KW"/>
</dbReference>
<dbReference type="EC" id="2.7.7.6" evidence="7"/>
<dbReference type="PANTHER" id="PTHR19376">
    <property type="entry name" value="DNA-DIRECTED RNA POLYMERASE"/>
    <property type="match status" value="1"/>
</dbReference>
<dbReference type="PANTHER" id="PTHR19376:SF54">
    <property type="entry name" value="DNA-DIRECTED RNA POLYMERASE SUBUNIT BETA"/>
    <property type="match status" value="1"/>
</dbReference>
<dbReference type="GeneID" id="24571491"/>
<protein>
    <recommendedName>
        <fullName evidence="7">DNA-directed RNA polymerase subunit</fullName>
        <ecNumber evidence="7">2.7.7.6</ecNumber>
    </recommendedName>
</protein>
<dbReference type="InterPro" id="IPR006592">
    <property type="entry name" value="RNA_pol_N"/>
</dbReference>
<geneLocation type="chloroplast" evidence="9"/>
<dbReference type="InterPro" id="IPR007066">
    <property type="entry name" value="RNA_pol_Rpb1_3"/>
</dbReference>
<dbReference type="AlphaFoldDB" id="A0A0G3VR47"/>
<name>A0A0G3VR47_9EUGL</name>
<dbReference type="Pfam" id="PF04983">
    <property type="entry name" value="RNA_pol_Rpb1_3"/>
    <property type="match status" value="1"/>
</dbReference>
<gene>
    <name evidence="9" type="primary">rpoC1</name>
</gene>
<evidence type="ECO:0000256" key="6">
    <source>
        <dbReference type="ARBA" id="ARBA00048552"/>
    </source>
</evidence>
<feature type="domain" description="RNA polymerase N-terminal" evidence="8">
    <location>
        <begin position="240"/>
        <end position="514"/>
    </location>
</feature>
<dbReference type="Pfam" id="PF00623">
    <property type="entry name" value="RNA_pol_Rpb1_2"/>
    <property type="match status" value="2"/>
</dbReference>
<evidence type="ECO:0000256" key="5">
    <source>
        <dbReference type="ARBA" id="ARBA00023163"/>
    </source>
</evidence>
<comment type="function">
    <text evidence="1 7">DNA-dependent RNA polymerase catalyzes the transcription of DNA into RNA using the four ribonucleoside triphosphates as substrates.</text>
</comment>
<dbReference type="InterPro" id="IPR042102">
    <property type="entry name" value="RNA_pol_Rpb1_3_sf"/>
</dbReference>
<comment type="similarity">
    <text evidence="7">Belongs to the RNA polymerase beta' chain family.</text>
</comment>
<keyword evidence="4 7" id="KW-0548">Nucleotidyltransferase</keyword>
<dbReference type="RefSeq" id="YP_009145542.1">
    <property type="nucleotide sequence ID" value="NC_027288.1"/>
</dbReference>
<evidence type="ECO:0000256" key="4">
    <source>
        <dbReference type="ARBA" id="ARBA00022695"/>
    </source>
</evidence>
<evidence type="ECO:0000256" key="7">
    <source>
        <dbReference type="RuleBase" id="RU004279"/>
    </source>
</evidence>
<keyword evidence="9" id="KW-0934">Plastid</keyword>
<dbReference type="Gene3D" id="4.10.860.120">
    <property type="entry name" value="RNA polymerase II, clamp domain"/>
    <property type="match status" value="1"/>
</dbReference>
<evidence type="ECO:0000313" key="9">
    <source>
        <dbReference type="EMBL" id="AKL82455.1"/>
    </source>
</evidence>
<dbReference type="EMBL" id="KP686077">
    <property type="protein sequence ID" value="AKL82455.1"/>
    <property type="molecule type" value="Genomic_DNA"/>
</dbReference>
<accession>A0A0G3VR47</accession>
<dbReference type="GO" id="GO:0003899">
    <property type="term" value="F:DNA-directed RNA polymerase activity"/>
    <property type="evidence" value="ECO:0007669"/>
    <property type="project" value="UniProtKB-EC"/>
</dbReference>
<keyword evidence="9" id="KW-0150">Chloroplast</keyword>
<evidence type="ECO:0000256" key="2">
    <source>
        <dbReference type="ARBA" id="ARBA00022478"/>
    </source>
</evidence>
<dbReference type="Gene3D" id="2.40.40.20">
    <property type="match status" value="1"/>
</dbReference>
<dbReference type="InterPro" id="IPR000722">
    <property type="entry name" value="RNA_pol_asu"/>
</dbReference>
<evidence type="ECO:0000256" key="1">
    <source>
        <dbReference type="ARBA" id="ARBA00004026"/>
    </source>
</evidence>
<comment type="catalytic activity">
    <reaction evidence="6 7">
        <text>RNA(n) + a ribonucleoside 5'-triphosphate = RNA(n+1) + diphosphate</text>
        <dbReference type="Rhea" id="RHEA:21248"/>
        <dbReference type="Rhea" id="RHEA-COMP:14527"/>
        <dbReference type="Rhea" id="RHEA-COMP:17342"/>
        <dbReference type="ChEBI" id="CHEBI:33019"/>
        <dbReference type="ChEBI" id="CHEBI:61557"/>
        <dbReference type="ChEBI" id="CHEBI:140395"/>
        <dbReference type="EC" id="2.7.7.6"/>
    </reaction>
</comment>
<dbReference type="GO" id="GO:0003677">
    <property type="term" value="F:DNA binding"/>
    <property type="evidence" value="ECO:0007669"/>
    <property type="project" value="InterPro"/>
</dbReference>
<dbReference type="Pfam" id="PF04997">
    <property type="entry name" value="RNA_pol_Rpb1_1"/>
    <property type="match status" value="1"/>
</dbReference>
<keyword evidence="5 7" id="KW-0804">Transcription</keyword>
<dbReference type="SMART" id="SM00663">
    <property type="entry name" value="RPOLA_N"/>
    <property type="match status" value="1"/>
</dbReference>
<dbReference type="InterPro" id="IPR045867">
    <property type="entry name" value="DNA-dir_RpoC_beta_prime"/>
</dbReference>
<keyword evidence="2 7" id="KW-0240">DNA-directed RNA polymerase</keyword>
<dbReference type="SUPFAM" id="SSF64484">
    <property type="entry name" value="beta and beta-prime subunits of DNA dependent RNA-polymerase"/>
    <property type="match status" value="1"/>
</dbReference>
<organism evidence="9">
    <name type="scientific">Trachelomonas volvocina</name>
    <dbReference type="NCBI Taxonomy" id="103340"/>
    <lineage>
        <taxon>Eukaryota</taxon>
        <taxon>Discoba</taxon>
        <taxon>Euglenozoa</taxon>
        <taxon>Euglenida</taxon>
        <taxon>Spirocuta</taxon>
        <taxon>Euglenophyceae</taxon>
        <taxon>Euglenales</taxon>
        <taxon>Euglenaceae</taxon>
        <taxon>Trachelomonas</taxon>
    </lineage>
</organism>
<sequence length="598" mass="69228">MFKEHIQITLASPHDILTWTERLLPNNKLIGEIKKDENIQKKYLKKMFNTKTKIPITGGLFCQKIFGPIMDYQCLCGKYKKKQNKRNLVTKITICKRCNVEITNSEIRNYRMGNIKLATKLINNLYLKPETNYIANAHNKNVKNVIEKIINKSKKYTNNLALGNIKLKNKPGLTGVDALSIILKKITLRKIKKKNFNENSRIYFYEIIKKSKKITEKKKTRYENCIRILNHFVQTKSMPKWMLIKYLPVLPPNLRPIINMSNNTNISSDLNNLYKEIININKKLINIRQTSLPSKLLSQEKQILQIKINKIIDNGSDSKSTNKIKSIRETLIGKKGLIRRNLLGKRVNFSARSVITAETKLNIEECGIPEKISLELFQPLIIKKLTRIKKINNIKEGIIKIRKKSKLIKKIMKTIVDNYIVLINRAPTLHRIGIQAFKIQITEKSSLQLHPLVCSAFNADFDGDQMGIHLPLSLKGQAEAKILMLSLNNCTLPSTGKPSLNTSQDMILGYYYLTSENNSLKYLLKKIKIYRSSQEIIIAYKKGTIKIYEFIWISEVKKFSADTIKVKKIYRNEKNIKKTFIRTTIGRTIFNKTICHFL</sequence>
<dbReference type="GO" id="GO:0006351">
    <property type="term" value="P:DNA-templated transcription"/>
    <property type="evidence" value="ECO:0007669"/>
    <property type="project" value="InterPro"/>
</dbReference>
<evidence type="ECO:0000256" key="3">
    <source>
        <dbReference type="ARBA" id="ARBA00022679"/>
    </source>
</evidence>
<dbReference type="Gene3D" id="1.10.274.100">
    <property type="entry name" value="RNA polymerase Rpb1, domain 3"/>
    <property type="match status" value="1"/>
</dbReference>
<reference evidence="9" key="1">
    <citation type="journal article" date="2015" name="J. Eukaryot. Microbiol.">
        <title>Chloroplast Genome Evolution in the Euglenaceae.</title>
        <authorList>
            <person name="Bennett M.S."/>
            <person name="Triemer R.E."/>
        </authorList>
    </citation>
    <scope>NUCLEOTIDE SEQUENCE</scope>
    <source>
        <strain evidence="9">UTEX 1327</strain>
    </source>
</reference>
<dbReference type="InterPro" id="IPR007080">
    <property type="entry name" value="RNA_pol_Rpb1_1"/>
</dbReference>
<keyword evidence="3 7" id="KW-0808">Transferase</keyword>